<feature type="compositionally biased region" description="Low complexity" evidence="1">
    <location>
        <begin position="140"/>
        <end position="160"/>
    </location>
</feature>
<sequence length="205" mass="23460">MGTMDHMIIDNKDLANKYFSNSTFDEFSDEFRYEKRGQKSNNNSNNNYLTVNKDDGSYAQNGRRVYLESPSLAKEEEDMYRYVPSRLSEVPPATETGENLIDSLDFELDLMGANNNVQIPMQYRTKTQVPKQPDLLTQFPSTLTRSPTSRRPNPRQDPLLGPLLAELDALSSQQQSIYKNPQVYENSLNNGFQSTFSTTQTRGLY</sequence>
<comment type="caution">
    <text evidence="2">The sequence shown here is derived from an EMBL/GenBank/DDBJ whole genome shotgun (WGS) entry which is preliminary data.</text>
</comment>
<dbReference type="EMBL" id="CAJOBA010008575">
    <property type="protein sequence ID" value="CAF3831859.1"/>
    <property type="molecule type" value="Genomic_DNA"/>
</dbReference>
<proteinExistence type="predicted"/>
<reference evidence="2" key="1">
    <citation type="submission" date="2021-02" db="EMBL/GenBank/DDBJ databases">
        <authorList>
            <person name="Nowell W R."/>
        </authorList>
    </citation>
    <scope>NUCLEOTIDE SEQUENCE</scope>
</reference>
<evidence type="ECO:0000256" key="1">
    <source>
        <dbReference type="SAM" id="MobiDB-lite"/>
    </source>
</evidence>
<name>A0A8S2E4L7_9BILA</name>
<feature type="region of interest" description="Disordered" evidence="1">
    <location>
        <begin position="35"/>
        <end position="56"/>
    </location>
</feature>
<dbReference type="Proteomes" id="UP000682733">
    <property type="component" value="Unassembled WGS sequence"/>
</dbReference>
<gene>
    <name evidence="2" type="ORF">OVA965_LOCUS17703</name>
    <name evidence="3" type="ORF">TMI583_LOCUS17715</name>
</gene>
<evidence type="ECO:0000313" key="4">
    <source>
        <dbReference type="Proteomes" id="UP000677228"/>
    </source>
</evidence>
<evidence type="ECO:0000313" key="2">
    <source>
        <dbReference type="EMBL" id="CAF1066931.1"/>
    </source>
</evidence>
<evidence type="ECO:0000313" key="3">
    <source>
        <dbReference type="EMBL" id="CAF3831859.1"/>
    </source>
</evidence>
<feature type="region of interest" description="Disordered" evidence="1">
    <location>
        <begin position="128"/>
        <end position="160"/>
    </location>
</feature>
<dbReference type="EMBL" id="CAJNOK010008559">
    <property type="protein sequence ID" value="CAF1066931.1"/>
    <property type="molecule type" value="Genomic_DNA"/>
</dbReference>
<organism evidence="2 4">
    <name type="scientific">Didymodactylos carnosus</name>
    <dbReference type="NCBI Taxonomy" id="1234261"/>
    <lineage>
        <taxon>Eukaryota</taxon>
        <taxon>Metazoa</taxon>
        <taxon>Spiralia</taxon>
        <taxon>Gnathifera</taxon>
        <taxon>Rotifera</taxon>
        <taxon>Eurotatoria</taxon>
        <taxon>Bdelloidea</taxon>
        <taxon>Philodinida</taxon>
        <taxon>Philodinidae</taxon>
        <taxon>Didymodactylos</taxon>
    </lineage>
</organism>
<dbReference type="AlphaFoldDB" id="A0A8S2E4L7"/>
<dbReference type="Proteomes" id="UP000677228">
    <property type="component" value="Unassembled WGS sequence"/>
</dbReference>
<protein>
    <submittedName>
        <fullName evidence="2">Uncharacterized protein</fullName>
    </submittedName>
</protein>
<accession>A0A8S2E4L7</accession>